<dbReference type="InterPro" id="IPR036186">
    <property type="entry name" value="Serpin_sf"/>
</dbReference>
<gene>
    <name evidence="4" type="ORF">L1785_08325</name>
</gene>
<name>A0AA41QCM0_9MICO</name>
<dbReference type="InterPro" id="IPR000215">
    <property type="entry name" value="Serpin_fam"/>
</dbReference>
<dbReference type="Pfam" id="PF00079">
    <property type="entry name" value="Serpin"/>
    <property type="match status" value="1"/>
</dbReference>
<evidence type="ECO:0000313" key="4">
    <source>
        <dbReference type="EMBL" id="MCF4120985.1"/>
    </source>
</evidence>
<dbReference type="GO" id="GO:0004867">
    <property type="term" value="F:serine-type endopeptidase inhibitor activity"/>
    <property type="evidence" value="ECO:0007669"/>
    <property type="project" value="InterPro"/>
</dbReference>
<dbReference type="InterPro" id="IPR042185">
    <property type="entry name" value="Serpin_sf_2"/>
</dbReference>
<dbReference type="PROSITE" id="PS51257">
    <property type="entry name" value="PROKAR_LIPOPROTEIN"/>
    <property type="match status" value="1"/>
</dbReference>
<proteinExistence type="inferred from homology"/>
<dbReference type="SUPFAM" id="SSF56574">
    <property type="entry name" value="Serpins"/>
    <property type="match status" value="1"/>
</dbReference>
<dbReference type="PANTHER" id="PTHR11461:SF211">
    <property type="entry name" value="GH10112P-RELATED"/>
    <property type="match status" value="1"/>
</dbReference>
<dbReference type="Gene3D" id="3.30.497.10">
    <property type="entry name" value="Antithrombin, subunit I, domain 2"/>
    <property type="match status" value="1"/>
</dbReference>
<sequence>MRRSFRPPTRLAAVVPAAVASALAVSACGPAPDAGLVVSDVGRNGVTVADTASVDDVVAATQRLGLTMLDPTTGGDTVGQCAPSDQVAPVNVVSPASLAVALAMLAEGAEGHTAQELDAALGATGTERTDAYNALIAAVGEYDGDPGVAQDDDLPERPVLHLADQVVLDDGFAAKQDYLDALAAAFGAGVQQADLSTQDGKAVLDAWVQKHSGGLIERSAIEPDPDLRLVLQNAVVLVAGWQTPMGDPFDAPFRLPDGTEVQAEAVGEGLHVARAEHDGWTAVRLPYTEGFHADVILPPEGEDPVPDDAVATALDAALTAAEPASVQVTMPTLDIATEPVDLCPALSAAGLGGLFTDPDLNGISDKDLVIQQAAQQAVLKVDGDGTVAAAVTEIGAAVTSAEIADDTFTVDRPYTLRIAHAPTGWPLFLASISDPRH</sequence>
<feature type="chain" id="PRO_5041333608" evidence="2">
    <location>
        <begin position="28"/>
        <end position="437"/>
    </location>
</feature>
<keyword evidence="2" id="KW-0732">Signal</keyword>
<dbReference type="InterPro" id="IPR042178">
    <property type="entry name" value="Serpin_sf_1"/>
</dbReference>
<dbReference type="AlphaFoldDB" id="A0AA41QCM0"/>
<feature type="signal peptide" evidence="2">
    <location>
        <begin position="1"/>
        <end position="27"/>
    </location>
</feature>
<comment type="caution">
    <text evidence="4">The sequence shown here is derived from an EMBL/GenBank/DDBJ whole genome shotgun (WGS) entry which is preliminary data.</text>
</comment>
<dbReference type="SMART" id="SM00093">
    <property type="entry name" value="SERPIN"/>
    <property type="match status" value="1"/>
</dbReference>
<dbReference type="Gene3D" id="2.30.39.10">
    <property type="entry name" value="Alpha-1-antitrypsin, domain 1"/>
    <property type="match status" value="1"/>
</dbReference>
<protein>
    <submittedName>
        <fullName evidence="4">Serpin family protein</fullName>
    </submittedName>
</protein>
<dbReference type="RefSeq" id="WP_236088747.1">
    <property type="nucleotide sequence ID" value="NZ_JAKGSG010000025.1"/>
</dbReference>
<feature type="domain" description="Serpin" evidence="3">
    <location>
        <begin position="86"/>
        <end position="435"/>
    </location>
</feature>
<evidence type="ECO:0000259" key="3">
    <source>
        <dbReference type="SMART" id="SM00093"/>
    </source>
</evidence>
<dbReference type="GO" id="GO:0005615">
    <property type="term" value="C:extracellular space"/>
    <property type="evidence" value="ECO:0007669"/>
    <property type="project" value="InterPro"/>
</dbReference>
<dbReference type="EMBL" id="JAKGSG010000025">
    <property type="protein sequence ID" value="MCF4120985.1"/>
    <property type="molecule type" value="Genomic_DNA"/>
</dbReference>
<reference evidence="4" key="1">
    <citation type="submission" date="2022-01" db="EMBL/GenBank/DDBJ databases">
        <title>Antribacter sp. nov., isolated from Guizhou of China.</title>
        <authorList>
            <person name="Chengliang C."/>
            <person name="Ya Z."/>
        </authorList>
    </citation>
    <scope>NUCLEOTIDE SEQUENCE</scope>
    <source>
        <strain evidence="4">KLBMP 9083</strain>
    </source>
</reference>
<keyword evidence="5" id="KW-1185">Reference proteome</keyword>
<accession>A0AA41QCM0</accession>
<evidence type="ECO:0000256" key="1">
    <source>
        <dbReference type="RuleBase" id="RU000411"/>
    </source>
</evidence>
<dbReference type="Proteomes" id="UP001165405">
    <property type="component" value="Unassembled WGS sequence"/>
</dbReference>
<evidence type="ECO:0000313" key="5">
    <source>
        <dbReference type="Proteomes" id="UP001165405"/>
    </source>
</evidence>
<dbReference type="PANTHER" id="PTHR11461">
    <property type="entry name" value="SERINE PROTEASE INHIBITOR, SERPIN"/>
    <property type="match status" value="1"/>
</dbReference>
<organism evidence="4 5">
    <name type="scientific">Antribacter soli</name>
    <dbReference type="NCBI Taxonomy" id="2910976"/>
    <lineage>
        <taxon>Bacteria</taxon>
        <taxon>Bacillati</taxon>
        <taxon>Actinomycetota</taxon>
        <taxon>Actinomycetes</taxon>
        <taxon>Micrococcales</taxon>
        <taxon>Promicromonosporaceae</taxon>
        <taxon>Antribacter</taxon>
    </lineage>
</organism>
<comment type="similarity">
    <text evidence="1">Belongs to the serpin family.</text>
</comment>
<dbReference type="InterPro" id="IPR023796">
    <property type="entry name" value="Serpin_dom"/>
</dbReference>
<evidence type="ECO:0000256" key="2">
    <source>
        <dbReference type="SAM" id="SignalP"/>
    </source>
</evidence>